<reference evidence="2 3" key="1">
    <citation type="submission" date="2014-06" db="EMBL/GenBank/DDBJ databases">
        <authorList>
            <person name="Le Roux F."/>
        </authorList>
    </citation>
    <scope>NUCLEOTIDE SEQUENCE [LARGE SCALE GENOMIC DNA]</scope>
    <source>
        <strain evidence="2 3">J2-31</strain>
    </source>
</reference>
<accession>A0AA86XBZ4</accession>
<name>A0AA86XBZ4_9VIBR</name>
<sequence>MFTFVRVIYALSDNKRGTSQLLWLLLSFVVPAISFEFTAYLTT</sequence>
<protein>
    <submittedName>
        <fullName evidence="2">Uncharacterized protein</fullName>
    </submittedName>
</protein>
<proteinExistence type="predicted"/>
<feature type="transmembrane region" description="Helical" evidence="1">
    <location>
        <begin position="21"/>
        <end position="41"/>
    </location>
</feature>
<keyword evidence="3" id="KW-1185">Reference proteome</keyword>
<evidence type="ECO:0000256" key="1">
    <source>
        <dbReference type="SAM" id="Phobius"/>
    </source>
</evidence>
<organism evidence="2 3">
    <name type="scientific">Vibrio coralliirubri</name>
    <dbReference type="NCBI Taxonomy" id="1516159"/>
    <lineage>
        <taxon>Bacteria</taxon>
        <taxon>Pseudomonadati</taxon>
        <taxon>Pseudomonadota</taxon>
        <taxon>Gammaproteobacteria</taxon>
        <taxon>Vibrionales</taxon>
        <taxon>Vibrionaceae</taxon>
        <taxon>Vibrio</taxon>
    </lineage>
</organism>
<evidence type="ECO:0000313" key="2">
    <source>
        <dbReference type="EMBL" id="CDT75320.1"/>
    </source>
</evidence>
<keyword evidence="1" id="KW-1133">Transmembrane helix</keyword>
<dbReference type="AlphaFoldDB" id="A0AA86XBZ4"/>
<dbReference type="EMBL" id="CCKJ01000037">
    <property type="protein sequence ID" value="CDT75320.1"/>
    <property type="molecule type" value="Genomic_DNA"/>
</dbReference>
<keyword evidence="1" id="KW-0472">Membrane</keyword>
<comment type="caution">
    <text evidence="2">The sequence shown here is derived from an EMBL/GenBank/DDBJ whole genome shotgun (WGS) entry which is preliminary data.</text>
</comment>
<gene>
    <name evidence="2" type="ORF">VCR31J2_1310142</name>
</gene>
<keyword evidence="1" id="KW-0812">Transmembrane</keyword>
<evidence type="ECO:0000313" key="3">
    <source>
        <dbReference type="Proteomes" id="UP000041625"/>
    </source>
</evidence>
<dbReference type="Proteomes" id="UP000041625">
    <property type="component" value="Unassembled WGS sequence"/>
</dbReference>